<dbReference type="EMBL" id="KK100809">
    <property type="protein sequence ID" value="KIZ03656.1"/>
    <property type="molecule type" value="Genomic_DNA"/>
</dbReference>
<feature type="domain" description="MOSC" evidence="1">
    <location>
        <begin position="1"/>
        <end position="125"/>
    </location>
</feature>
<dbReference type="STRING" id="145388.A0A0D2NES8"/>
<evidence type="ECO:0000259" key="1">
    <source>
        <dbReference type="PROSITE" id="PS51340"/>
    </source>
</evidence>
<dbReference type="GeneID" id="25737177"/>
<sequence>MARFRPNLVVAGAGGPFAEDAWGRIRVGGGGDSDEAAAASVGAAAGALEMAVVRPCDRCAVPSVDQELGVKREPNPLDTLNRFRTGKELGWAAARKRWTHASFFATYCQPAASGPVRAGDTVGVLAARSWAE</sequence>
<dbReference type="KEGG" id="mng:MNEG_4299"/>
<organism evidence="2 3">
    <name type="scientific">Monoraphidium neglectum</name>
    <dbReference type="NCBI Taxonomy" id="145388"/>
    <lineage>
        <taxon>Eukaryota</taxon>
        <taxon>Viridiplantae</taxon>
        <taxon>Chlorophyta</taxon>
        <taxon>core chlorophytes</taxon>
        <taxon>Chlorophyceae</taxon>
        <taxon>CS clade</taxon>
        <taxon>Sphaeropleales</taxon>
        <taxon>Selenastraceae</taxon>
        <taxon>Monoraphidium</taxon>
    </lineage>
</organism>
<dbReference type="Pfam" id="PF03473">
    <property type="entry name" value="MOSC"/>
    <property type="match status" value="1"/>
</dbReference>
<dbReference type="GO" id="GO:0030170">
    <property type="term" value="F:pyridoxal phosphate binding"/>
    <property type="evidence" value="ECO:0007669"/>
    <property type="project" value="InterPro"/>
</dbReference>
<dbReference type="GO" id="GO:0003824">
    <property type="term" value="F:catalytic activity"/>
    <property type="evidence" value="ECO:0007669"/>
    <property type="project" value="InterPro"/>
</dbReference>
<dbReference type="OrthoDB" id="17255at2759"/>
<accession>A0A0D2NES8</accession>
<keyword evidence="3" id="KW-1185">Reference proteome</keyword>
<dbReference type="Proteomes" id="UP000054498">
    <property type="component" value="Unassembled WGS sequence"/>
</dbReference>
<name>A0A0D2NES8_9CHLO</name>
<protein>
    <recommendedName>
        <fullName evidence="1">MOSC domain-containing protein</fullName>
    </recommendedName>
</protein>
<dbReference type="GO" id="GO:0030151">
    <property type="term" value="F:molybdenum ion binding"/>
    <property type="evidence" value="ECO:0007669"/>
    <property type="project" value="InterPro"/>
</dbReference>
<evidence type="ECO:0000313" key="3">
    <source>
        <dbReference type="Proteomes" id="UP000054498"/>
    </source>
</evidence>
<dbReference type="PROSITE" id="PS51340">
    <property type="entry name" value="MOSC"/>
    <property type="match status" value="1"/>
</dbReference>
<dbReference type="RefSeq" id="XP_013902675.1">
    <property type="nucleotide sequence ID" value="XM_014047221.1"/>
</dbReference>
<proteinExistence type="predicted"/>
<dbReference type="AlphaFoldDB" id="A0A0D2NES8"/>
<gene>
    <name evidence="2" type="ORF">MNEG_4299</name>
</gene>
<evidence type="ECO:0000313" key="2">
    <source>
        <dbReference type="EMBL" id="KIZ03656.1"/>
    </source>
</evidence>
<dbReference type="InterPro" id="IPR005302">
    <property type="entry name" value="MoCF_Sase_C"/>
</dbReference>
<reference evidence="2 3" key="1">
    <citation type="journal article" date="2013" name="BMC Genomics">
        <title>Reconstruction of the lipid metabolism for the microalga Monoraphidium neglectum from its genome sequence reveals characteristics suitable for biofuel production.</title>
        <authorList>
            <person name="Bogen C."/>
            <person name="Al-Dilaimi A."/>
            <person name="Albersmeier A."/>
            <person name="Wichmann J."/>
            <person name="Grundmann M."/>
            <person name="Rupp O."/>
            <person name="Lauersen K.J."/>
            <person name="Blifernez-Klassen O."/>
            <person name="Kalinowski J."/>
            <person name="Goesmann A."/>
            <person name="Mussgnug J.H."/>
            <person name="Kruse O."/>
        </authorList>
    </citation>
    <scope>NUCLEOTIDE SEQUENCE [LARGE SCALE GENOMIC DNA]</scope>
    <source>
        <strain evidence="2 3">SAG 48.87</strain>
    </source>
</reference>